<dbReference type="Proteomes" id="UP001498398">
    <property type="component" value="Unassembled WGS sequence"/>
</dbReference>
<name>A0ABR1K7B2_9AGAR</name>
<organism evidence="2 3">
    <name type="scientific">Marasmiellus scandens</name>
    <dbReference type="NCBI Taxonomy" id="2682957"/>
    <lineage>
        <taxon>Eukaryota</taxon>
        <taxon>Fungi</taxon>
        <taxon>Dikarya</taxon>
        <taxon>Basidiomycota</taxon>
        <taxon>Agaricomycotina</taxon>
        <taxon>Agaricomycetes</taxon>
        <taxon>Agaricomycetidae</taxon>
        <taxon>Agaricales</taxon>
        <taxon>Marasmiineae</taxon>
        <taxon>Omphalotaceae</taxon>
        <taxon>Marasmiellus</taxon>
    </lineage>
</organism>
<reference evidence="2 3" key="1">
    <citation type="submission" date="2024-01" db="EMBL/GenBank/DDBJ databases">
        <title>A draft genome for the cacao thread blight pathogen Marasmiellus scandens.</title>
        <authorList>
            <person name="Baruah I.K."/>
            <person name="Leung J."/>
            <person name="Bukari Y."/>
            <person name="Amoako-Attah I."/>
            <person name="Meinhardt L.W."/>
            <person name="Bailey B.A."/>
            <person name="Cohen S.P."/>
        </authorList>
    </citation>
    <scope>NUCLEOTIDE SEQUENCE [LARGE SCALE GENOMIC DNA]</scope>
    <source>
        <strain evidence="2 3">GH-19</strain>
    </source>
</reference>
<keyword evidence="3" id="KW-1185">Reference proteome</keyword>
<feature type="region of interest" description="Disordered" evidence="1">
    <location>
        <begin position="1"/>
        <end position="43"/>
    </location>
</feature>
<evidence type="ECO:0008006" key="4">
    <source>
        <dbReference type="Google" id="ProtNLM"/>
    </source>
</evidence>
<protein>
    <recommendedName>
        <fullName evidence="4">Zinc finger PHD-type domain-containing protein</fullName>
    </recommendedName>
</protein>
<comment type="caution">
    <text evidence="2">The sequence shown here is derived from an EMBL/GenBank/DDBJ whole genome shotgun (WGS) entry which is preliminary data.</text>
</comment>
<evidence type="ECO:0000256" key="1">
    <source>
        <dbReference type="SAM" id="MobiDB-lite"/>
    </source>
</evidence>
<sequence length="537" mass="59341">MPKAKATRNKKSGGDAGSAKEIKITARKSTGASAPTKKLANAPVVNEKSIQPVVNSSDGVTRTSKRKVDNVIASDNQPNLDYETDFARIRGDTTWCTGCHDDPEGLRANCSVCGHDVCIGGVGSEACIELADTEIAWAKFVCPGCHLKATEKGHNYCGFFNKDGQAMISAVAHVHQRTLRFFQGSNLPTVAIVQLKLGNLCSDLELPYEITNSFLDGFSLGPVDFQEVIRHDLHAPSIPGLKAGYPRPIVRASITFDLGTTMGREVYENSLRQLLEACDRMGVTKIMFLVVTHSDTLTGNLHFTTEGQGGAAPLNEVMDGLFPPVACRWLQSRSSHLLIMVCGNRCLHERDYNHLTAKTQSGVFNDVIMFPAPRLQPRYVAPFAARFAENIFYDGLSSEEGVKRALFDLPALGQHSRVLHILAKDKGKFEAFRWAWCHEKYRPYGVETPGQCPQCKCLKVMERGVRLVKESQEVVFHCHGKLPCDPNSQTNFQRTCTYDLKVAVTKAELGLEKGGGSGFGKWCKHEFKWSRDLVKRF</sequence>
<evidence type="ECO:0000313" key="3">
    <source>
        <dbReference type="Proteomes" id="UP001498398"/>
    </source>
</evidence>
<feature type="compositionally biased region" description="Basic residues" evidence="1">
    <location>
        <begin position="1"/>
        <end position="11"/>
    </location>
</feature>
<gene>
    <name evidence="2" type="ORF">VKT23_000181</name>
</gene>
<evidence type="ECO:0000313" key="2">
    <source>
        <dbReference type="EMBL" id="KAK7472067.1"/>
    </source>
</evidence>
<accession>A0ABR1K7B2</accession>
<proteinExistence type="predicted"/>
<dbReference type="EMBL" id="JBANRG010000001">
    <property type="protein sequence ID" value="KAK7472067.1"/>
    <property type="molecule type" value="Genomic_DNA"/>
</dbReference>